<dbReference type="GO" id="GO:0055085">
    <property type="term" value="P:transmembrane transport"/>
    <property type="evidence" value="ECO:0007669"/>
    <property type="project" value="InterPro"/>
</dbReference>
<dbReference type="InterPro" id="IPR037682">
    <property type="entry name" value="TonB_C"/>
</dbReference>
<gene>
    <name evidence="4" type="ORF">FHK87_07100</name>
</gene>
<dbReference type="PANTHER" id="PTHR34978">
    <property type="entry name" value="POSSIBLE SENSOR-TRANSDUCER PROTEIN BLAR"/>
    <property type="match status" value="1"/>
</dbReference>
<protein>
    <submittedName>
        <fullName evidence="4">BlaR1 peptidase M56</fullName>
    </submittedName>
</protein>
<evidence type="ECO:0000313" key="4">
    <source>
        <dbReference type="EMBL" id="TPN87347.1"/>
    </source>
</evidence>
<accession>A0A504J8Z4</accession>
<dbReference type="OrthoDB" id="1522859at2"/>
<keyword evidence="1" id="KW-1133">Transmembrane helix</keyword>
<keyword evidence="1" id="KW-0812">Transmembrane</keyword>
<organism evidence="4 5">
    <name type="scientific">Aquimarina algicola</name>
    <dbReference type="NCBI Taxonomy" id="2589995"/>
    <lineage>
        <taxon>Bacteria</taxon>
        <taxon>Pseudomonadati</taxon>
        <taxon>Bacteroidota</taxon>
        <taxon>Flavobacteriia</taxon>
        <taxon>Flavobacteriales</taxon>
        <taxon>Flavobacteriaceae</taxon>
        <taxon>Aquimarina</taxon>
    </lineage>
</organism>
<comment type="caution">
    <text evidence="4">The sequence shown here is derived from an EMBL/GenBank/DDBJ whole genome shotgun (WGS) entry which is preliminary data.</text>
</comment>
<name>A0A504J8Z4_9FLAO</name>
<feature type="transmembrane region" description="Helical" evidence="1">
    <location>
        <begin position="34"/>
        <end position="51"/>
    </location>
</feature>
<dbReference type="Pfam" id="PF03544">
    <property type="entry name" value="TonB_C"/>
    <property type="match status" value="1"/>
</dbReference>
<keyword evidence="5" id="KW-1185">Reference proteome</keyword>
<reference evidence="4 5" key="1">
    <citation type="submission" date="2019-06" db="EMBL/GenBank/DDBJ databases">
        <authorList>
            <person name="Meng X."/>
        </authorList>
    </citation>
    <scope>NUCLEOTIDE SEQUENCE [LARGE SCALE GENOMIC DNA]</scope>
    <source>
        <strain evidence="4 5">M625</strain>
    </source>
</reference>
<dbReference type="Pfam" id="PF05569">
    <property type="entry name" value="Peptidase_M56"/>
    <property type="match status" value="1"/>
</dbReference>
<feature type="domain" description="TonB C-terminal" evidence="2">
    <location>
        <begin position="361"/>
        <end position="420"/>
    </location>
</feature>
<dbReference type="EMBL" id="VFWZ01000002">
    <property type="protein sequence ID" value="TPN87347.1"/>
    <property type="molecule type" value="Genomic_DNA"/>
</dbReference>
<feature type="transmembrane region" description="Helical" evidence="1">
    <location>
        <begin position="93"/>
        <end position="109"/>
    </location>
</feature>
<feature type="transmembrane region" description="Helical" evidence="1">
    <location>
        <begin position="266"/>
        <end position="283"/>
    </location>
</feature>
<feature type="domain" description="Peptidase M56" evidence="3">
    <location>
        <begin position="150"/>
        <end position="255"/>
    </location>
</feature>
<evidence type="ECO:0000313" key="5">
    <source>
        <dbReference type="Proteomes" id="UP000315540"/>
    </source>
</evidence>
<feature type="transmembrane region" description="Helical" evidence="1">
    <location>
        <begin position="130"/>
        <end position="150"/>
    </location>
</feature>
<dbReference type="PANTHER" id="PTHR34978:SF3">
    <property type="entry name" value="SLR0241 PROTEIN"/>
    <property type="match status" value="1"/>
</dbReference>
<dbReference type="SUPFAM" id="SSF74653">
    <property type="entry name" value="TolA/TonB C-terminal domain"/>
    <property type="match status" value="1"/>
</dbReference>
<dbReference type="AlphaFoldDB" id="A0A504J8Z4"/>
<feature type="transmembrane region" description="Helical" evidence="1">
    <location>
        <begin position="179"/>
        <end position="197"/>
    </location>
</feature>
<evidence type="ECO:0000259" key="2">
    <source>
        <dbReference type="Pfam" id="PF03544"/>
    </source>
</evidence>
<sequence length="422" mass="49515">MFHYILQILVFQAIFLIAYDFLHKKDTFFSLNRFYLLITSAIPIVLPLFRIDHIKEIFIDPYSIHLSTILIGQKSKIDVATTFFYNSFDLNNWFLFYCTITLIMLCLFLKKCSHIYQLKKRAQQETYNNYNIYVLPNSTEAFSFLNIIFLGDQLSNTEKEHIITHEVIHVKERHSLDLIWFQLLKIFFWFNPINYIYQSRMITLHEYMADKKSVITVDKKSYCKQLLNNTFQTKGVEFTNQFFQHSLIKKRIIMLQKSKSRPISKLKYLGILPVILIMLVYVSCSQEQPTSNIESFSDKNSTQKKDIPFTKLDKYPTPQNCKGTTGEELKKCVSSEIRTFVNTNFNVKAVEQYAEIGENRIYVRFKISKTGKIVDVEARAAISQLEEEAKRVIRSIPKMQPGEKDGQTVGVLYSMPIKFIIN</sequence>
<dbReference type="InterPro" id="IPR052173">
    <property type="entry name" value="Beta-lactam_resp_regulator"/>
</dbReference>
<dbReference type="Proteomes" id="UP000315540">
    <property type="component" value="Unassembled WGS sequence"/>
</dbReference>
<evidence type="ECO:0000256" key="1">
    <source>
        <dbReference type="SAM" id="Phobius"/>
    </source>
</evidence>
<proteinExistence type="predicted"/>
<dbReference type="Gene3D" id="3.30.1150.10">
    <property type="match status" value="1"/>
</dbReference>
<dbReference type="InterPro" id="IPR008756">
    <property type="entry name" value="Peptidase_M56"/>
</dbReference>
<feature type="transmembrane region" description="Helical" evidence="1">
    <location>
        <begin position="6"/>
        <end position="22"/>
    </location>
</feature>
<evidence type="ECO:0000259" key="3">
    <source>
        <dbReference type="Pfam" id="PF05569"/>
    </source>
</evidence>
<keyword evidence="1" id="KW-0472">Membrane</keyword>